<name>A0A386B180_9CHLO</name>
<dbReference type="AlphaFoldDB" id="A0A386B180"/>
<reference evidence="1" key="1">
    <citation type="submission" date="2018-07" db="EMBL/GenBank/DDBJ databases">
        <authorList>
            <person name="Quirk P.G."/>
            <person name="Krulwich T.A."/>
        </authorList>
    </citation>
    <scope>NUCLEOTIDE SEQUENCE</scope>
</reference>
<dbReference type="GeneID" id="38279441"/>
<evidence type="ECO:0008006" key="2">
    <source>
        <dbReference type="Google" id="ProtNLM"/>
    </source>
</evidence>
<dbReference type="RefSeq" id="YP_009519427.1">
    <property type="nucleotide sequence ID" value="NC_039526.1"/>
</dbReference>
<dbReference type="EMBL" id="MH591110">
    <property type="protein sequence ID" value="AYC65452.1"/>
    <property type="molecule type" value="Genomic_DNA"/>
</dbReference>
<protein>
    <recommendedName>
        <fullName evidence="2">Bacteriophage/plasmid primase P4 C-terminal domain-containing protein</fullName>
    </recommendedName>
</protein>
<reference evidence="1" key="2">
    <citation type="journal article" date="2019" name="Mol. Phylogenet. Evol.">
        <title>Reassessment of the classification of bryopsidales (chlorophyta) based on chloroplast phylogenomic analyses.</title>
        <authorList>
            <person name="Cremen M.C."/>
            <person name="Leliaert F."/>
            <person name="West J."/>
            <person name="Lam D.W."/>
            <person name="Shimada S."/>
            <person name="Lopez-Bautista J.M."/>
            <person name="Verbruggen H."/>
        </authorList>
    </citation>
    <scope>NUCLEOTIDE SEQUENCE</scope>
</reference>
<accession>A0A386B180</accession>
<evidence type="ECO:0000313" key="1">
    <source>
        <dbReference type="EMBL" id="AYC65452.1"/>
    </source>
</evidence>
<dbReference type="Gene3D" id="3.40.50.300">
    <property type="entry name" value="P-loop containing nucleotide triphosphate hydrolases"/>
    <property type="match status" value="1"/>
</dbReference>
<organism evidence="1">
    <name type="scientific">Rhipiliopsis peltata</name>
    <dbReference type="NCBI Taxonomy" id="2320810"/>
    <lineage>
        <taxon>Eukaryota</taxon>
        <taxon>Viridiplantae</taxon>
        <taxon>Chlorophyta</taxon>
        <taxon>core chlorophytes</taxon>
        <taxon>Ulvophyceae</taxon>
        <taxon>TCBD clade</taxon>
        <taxon>Bryopsidales</taxon>
        <taxon>Halimedineae</taxon>
        <taxon>Halimedaceae</taxon>
        <taxon>Rhipiliopsideae</taxon>
        <taxon>Rhipiliopsis</taxon>
    </lineage>
</organism>
<gene>
    <name evidence="1" type="primary">orf471</name>
</gene>
<keyword evidence="1" id="KW-0150">Chloroplast</keyword>
<sequence>MSFQKKMGCAPEYGFQTHGEKRLSGWWLKTSTEDRIFCLDADSRQRMERTKYLYTASGGLPAVLFVANSGLVTNISDEVRQQLGQEGAAITEGWKGGLALCYTEINCFSMHGCQGGKSVFEFCLQNNIPLDTIHIIFADTDVLWNPAVNKAYSKMLHWFENAKMVVMPPSNFLTQSGTLNFAKDSPDNWIEGGFTKEMVYEKVVTFDIKGVSKQLEHQAKYHLKMTETLYTSTKELKEDMFCILKDFLEENAFYIPKMDTYYVFKEDACVWEQMELDVLSLLCIKKFSERKWPFQTVLEVLKSARAYIMTDVMTLNSLFNCQDILPFKNSCWHIKDKYFVNGLVKDNYLLSTLPFEYTPLKSANINTLAPTICHWLCERVENSELCTNVLSAVMFACILQIQHPERFLFLTGHSATGKSTFFLLLTKLIADSTCYTISAEDFSCDFGLEDLAEGPPKSVVIFHDIGSTENT</sequence>
<keyword evidence="1" id="KW-0934">Plastid</keyword>
<geneLocation type="chloroplast" evidence="1"/>
<dbReference type="InterPro" id="IPR027417">
    <property type="entry name" value="P-loop_NTPase"/>
</dbReference>
<proteinExistence type="predicted"/>